<reference evidence="1" key="1">
    <citation type="submission" date="2020-01" db="EMBL/GenBank/DDBJ databases">
        <authorList>
            <person name="Seo Y.L."/>
        </authorList>
    </citation>
    <scope>NUCLEOTIDE SEQUENCE</scope>
    <source>
        <strain evidence="1">R11</strain>
    </source>
</reference>
<keyword evidence="1" id="KW-0378">Hydrolase</keyword>
<evidence type="ECO:0000313" key="1">
    <source>
        <dbReference type="EMBL" id="NCD71723.1"/>
    </source>
</evidence>
<dbReference type="GO" id="GO:0016787">
    <property type="term" value="F:hydrolase activity"/>
    <property type="evidence" value="ECO:0007669"/>
    <property type="project" value="UniProtKB-KW"/>
</dbReference>
<dbReference type="RefSeq" id="WP_166587706.1">
    <property type="nucleotide sequence ID" value="NZ_WWEO01000045.1"/>
</dbReference>
<dbReference type="InterPro" id="IPR010297">
    <property type="entry name" value="DUF900_hydrolase"/>
</dbReference>
<comment type="caution">
    <text evidence="1">The sequence shown here is derived from an EMBL/GenBank/DDBJ whole genome shotgun (WGS) entry which is preliminary data.</text>
</comment>
<name>A0A966DTW4_9SPHI</name>
<keyword evidence="2" id="KW-1185">Reference proteome</keyword>
<reference evidence="1" key="2">
    <citation type="submission" date="2020-10" db="EMBL/GenBank/DDBJ databases">
        <title>Mucilaginibacter sp. nov., isolated from soil.</title>
        <authorList>
            <person name="Jeon C.O."/>
        </authorList>
    </citation>
    <scope>NUCLEOTIDE SEQUENCE</scope>
    <source>
        <strain evidence="1">R11</strain>
    </source>
</reference>
<gene>
    <name evidence="1" type="ORF">GSY63_20320</name>
</gene>
<dbReference type="Gene3D" id="3.40.50.1820">
    <property type="entry name" value="alpha/beta hydrolase"/>
    <property type="match status" value="1"/>
</dbReference>
<evidence type="ECO:0000313" key="2">
    <source>
        <dbReference type="Proteomes" id="UP000638732"/>
    </source>
</evidence>
<sequence>MNIGIRQNKSLEIKRERGIGAYTAVNAEGLWPAFENDLVILVHGFNNDRKSAQGVYDKLLSNYRNSGVPERYLKRIVPFFWPAYRDWVIKGASYSTMIGDTIAMSFKLAEYLNISFLNNRRLQITFIAHSLGCRLVLEAMTKILTPQIQNVKHTCLLAAAVPISLFGKPSGNLYPLTNTSLKFSGIASRADWTLATLFRLGGLLSADGTASRAVGFDGKPEHLWTDGCEHLRIGHTRYWGNMQVAQFVAGKINMPVARSIRRNDLFANEFSINTIGKREIGE</sequence>
<dbReference type="Proteomes" id="UP000638732">
    <property type="component" value="Unassembled WGS sequence"/>
</dbReference>
<dbReference type="InterPro" id="IPR029058">
    <property type="entry name" value="AB_hydrolase_fold"/>
</dbReference>
<dbReference type="Pfam" id="PF05990">
    <property type="entry name" value="DUF900"/>
    <property type="match status" value="1"/>
</dbReference>
<protein>
    <submittedName>
        <fullName evidence="1">Alpha/beta hydrolase</fullName>
    </submittedName>
</protein>
<dbReference type="EMBL" id="WWEO01000045">
    <property type="protein sequence ID" value="NCD71723.1"/>
    <property type="molecule type" value="Genomic_DNA"/>
</dbReference>
<organism evidence="1 2">
    <name type="scientific">Mucilaginibacter agri</name>
    <dbReference type="NCBI Taxonomy" id="2695265"/>
    <lineage>
        <taxon>Bacteria</taxon>
        <taxon>Pseudomonadati</taxon>
        <taxon>Bacteroidota</taxon>
        <taxon>Sphingobacteriia</taxon>
        <taxon>Sphingobacteriales</taxon>
        <taxon>Sphingobacteriaceae</taxon>
        <taxon>Mucilaginibacter</taxon>
    </lineage>
</organism>
<proteinExistence type="predicted"/>
<dbReference type="AlphaFoldDB" id="A0A966DTW4"/>
<accession>A0A966DTW4</accession>
<dbReference type="SUPFAM" id="SSF53474">
    <property type="entry name" value="alpha/beta-Hydrolases"/>
    <property type="match status" value="1"/>
</dbReference>